<dbReference type="STRING" id="39947.A0A0P0WCU3"/>
<dbReference type="InParanoid" id="A0A0P0WCU3"/>
<gene>
    <name evidence="2" type="ordered locus">Os04g0533200</name>
    <name evidence="2" type="ORF">OSNPB_040533200</name>
</gene>
<feature type="compositionally biased region" description="Basic residues" evidence="1">
    <location>
        <begin position="221"/>
        <end position="238"/>
    </location>
</feature>
<evidence type="ECO:0000313" key="2">
    <source>
        <dbReference type="EMBL" id="BAS90231.1"/>
    </source>
</evidence>
<dbReference type="FunCoup" id="A0A0P0WCU3">
    <property type="interactions" value="182"/>
</dbReference>
<dbReference type="EMBL" id="AP014960">
    <property type="protein sequence ID" value="BAS90231.1"/>
    <property type="molecule type" value="Genomic_DNA"/>
</dbReference>
<feature type="region of interest" description="Disordered" evidence="1">
    <location>
        <begin position="169"/>
        <end position="267"/>
    </location>
</feature>
<accession>A0A0P0WCU3</accession>
<dbReference type="Proteomes" id="UP000059680">
    <property type="component" value="Chromosome 4"/>
</dbReference>
<feature type="compositionally biased region" description="Basic residues" evidence="1">
    <location>
        <begin position="122"/>
        <end position="131"/>
    </location>
</feature>
<reference evidence="2 3" key="2">
    <citation type="journal article" date="2013" name="Plant Cell Physiol.">
        <title>Rice Annotation Project Database (RAP-DB): an integrative and interactive database for rice genomics.</title>
        <authorList>
            <person name="Sakai H."/>
            <person name="Lee S.S."/>
            <person name="Tanaka T."/>
            <person name="Numa H."/>
            <person name="Kim J."/>
            <person name="Kawahara Y."/>
            <person name="Wakimoto H."/>
            <person name="Yang C.C."/>
            <person name="Iwamoto M."/>
            <person name="Abe T."/>
            <person name="Yamada Y."/>
            <person name="Muto A."/>
            <person name="Inokuchi H."/>
            <person name="Ikemura T."/>
            <person name="Matsumoto T."/>
            <person name="Sasaki T."/>
            <person name="Itoh T."/>
        </authorList>
    </citation>
    <scope>NUCLEOTIDE SEQUENCE [LARGE SCALE GENOMIC DNA]</scope>
    <source>
        <strain evidence="3">cv. Nipponbare</strain>
    </source>
</reference>
<evidence type="ECO:0000313" key="3">
    <source>
        <dbReference type="Proteomes" id="UP000059680"/>
    </source>
</evidence>
<dbReference type="PaxDb" id="39947-A0A0P0WCU3"/>
<feature type="compositionally biased region" description="Low complexity" evidence="1">
    <location>
        <begin position="132"/>
        <end position="142"/>
    </location>
</feature>
<dbReference type="Gramene" id="Os04t0533200-00">
    <property type="protein sequence ID" value="Os04t0533200-00"/>
    <property type="gene ID" value="Os04g0533200"/>
</dbReference>
<proteinExistence type="predicted"/>
<name>A0A0P0WCU3_ORYSJ</name>
<reference evidence="2 3" key="3">
    <citation type="journal article" date="2013" name="Rice">
        <title>Improvement of the Oryza sativa Nipponbare reference genome using next generation sequence and optical map data.</title>
        <authorList>
            <person name="Kawahara Y."/>
            <person name="de la Bastide M."/>
            <person name="Hamilton J.P."/>
            <person name="Kanamori H."/>
            <person name="McCombie W.R."/>
            <person name="Ouyang S."/>
            <person name="Schwartz D.C."/>
            <person name="Tanaka T."/>
            <person name="Wu J."/>
            <person name="Zhou S."/>
            <person name="Childs K.L."/>
            <person name="Davidson R.M."/>
            <person name="Lin H."/>
            <person name="Quesada-Ocampo L."/>
            <person name="Vaillancourt B."/>
            <person name="Sakai H."/>
            <person name="Lee S.S."/>
            <person name="Kim J."/>
            <person name="Numa H."/>
            <person name="Itoh T."/>
            <person name="Buell C.R."/>
            <person name="Matsumoto T."/>
        </authorList>
    </citation>
    <scope>NUCLEOTIDE SEQUENCE [LARGE SCALE GENOMIC DNA]</scope>
    <source>
        <strain evidence="3">cv. Nipponbare</strain>
    </source>
</reference>
<reference evidence="3" key="1">
    <citation type="journal article" date="2005" name="Nature">
        <title>The map-based sequence of the rice genome.</title>
        <authorList>
            <consortium name="International rice genome sequencing project (IRGSP)"/>
            <person name="Matsumoto T."/>
            <person name="Wu J."/>
            <person name="Kanamori H."/>
            <person name="Katayose Y."/>
            <person name="Fujisawa M."/>
            <person name="Namiki N."/>
            <person name="Mizuno H."/>
            <person name="Yamamoto K."/>
            <person name="Antonio B.A."/>
            <person name="Baba T."/>
            <person name="Sakata K."/>
            <person name="Nagamura Y."/>
            <person name="Aoki H."/>
            <person name="Arikawa K."/>
            <person name="Arita K."/>
            <person name="Bito T."/>
            <person name="Chiden Y."/>
            <person name="Fujitsuka N."/>
            <person name="Fukunaka R."/>
            <person name="Hamada M."/>
            <person name="Harada C."/>
            <person name="Hayashi A."/>
            <person name="Hijishita S."/>
            <person name="Honda M."/>
            <person name="Hosokawa S."/>
            <person name="Ichikawa Y."/>
            <person name="Idonuma A."/>
            <person name="Iijima M."/>
            <person name="Ikeda M."/>
            <person name="Ikeno M."/>
            <person name="Ito K."/>
            <person name="Ito S."/>
            <person name="Ito T."/>
            <person name="Ito Y."/>
            <person name="Ito Y."/>
            <person name="Iwabuchi A."/>
            <person name="Kamiya K."/>
            <person name="Karasawa W."/>
            <person name="Kurita K."/>
            <person name="Katagiri S."/>
            <person name="Kikuta A."/>
            <person name="Kobayashi H."/>
            <person name="Kobayashi N."/>
            <person name="Machita K."/>
            <person name="Maehara T."/>
            <person name="Masukawa M."/>
            <person name="Mizubayashi T."/>
            <person name="Mukai Y."/>
            <person name="Nagasaki H."/>
            <person name="Nagata Y."/>
            <person name="Naito S."/>
            <person name="Nakashima M."/>
            <person name="Nakama Y."/>
            <person name="Nakamichi Y."/>
            <person name="Nakamura M."/>
            <person name="Meguro A."/>
            <person name="Negishi M."/>
            <person name="Ohta I."/>
            <person name="Ohta T."/>
            <person name="Okamoto M."/>
            <person name="Ono N."/>
            <person name="Saji S."/>
            <person name="Sakaguchi M."/>
            <person name="Sakai K."/>
            <person name="Shibata M."/>
            <person name="Shimokawa T."/>
            <person name="Song J."/>
            <person name="Takazaki Y."/>
            <person name="Terasawa K."/>
            <person name="Tsugane M."/>
            <person name="Tsuji K."/>
            <person name="Ueda S."/>
            <person name="Waki K."/>
            <person name="Yamagata H."/>
            <person name="Yamamoto M."/>
            <person name="Yamamoto S."/>
            <person name="Yamane H."/>
            <person name="Yoshiki S."/>
            <person name="Yoshihara R."/>
            <person name="Yukawa K."/>
            <person name="Zhong H."/>
            <person name="Yano M."/>
            <person name="Yuan Q."/>
            <person name="Ouyang S."/>
            <person name="Liu J."/>
            <person name="Jones K.M."/>
            <person name="Gansberger K."/>
            <person name="Moffat K."/>
            <person name="Hill J."/>
            <person name="Bera J."/>
            <person name="Fadrosh D."/>
            <person name="Jin S."/>
            <person name="Johri S."/>
            <person name="Kim M."/>
            <person name="Overton L."/>
            <person name="Reardon M."/>
            <person name="Tsitrin T."/>
            <person name="Vuong H."/>
            <person name="Weaver B."/>
            <person name="Ciecko A."/>
            <person name="Tallon L."/>
            <person name="Jackson J."/>
            <person name="Pai G."/>
            <person name="Aken S.V."/>
            <person name="Utterback T."/>
            <person name="Reidmuller S."/>
            <person name="Feldblyum T."/>
            <person name="Hsiao J."/>
            <person name="Zismann V."/>
            <person name="Iobst S."/>
            <person name="de Vazeille A.R."/>
            <person name="Buell C.R."/>
            <person name="Ying K."/>
            <person name="Li Y."/>
            <person name="Lu T."/>
            <person name="Huang Y."/>
            <person name="Zhao Q."/>
            <person name="Feng Q."/>
            <person name="Zhang L."/>
            <person name="Zhu J."/>
            <person name="Weng Q."/>
            <person name="Mu J."/>
            <person name="Lu Y."/>
            <person name="Fan D."/>
            <person name="Liu Y."/>
            <person name="Guan J."/>
            <person name="Zhang Y."/>
            <person name="Yu S."/>
            <person name="Liu X."/>
            <person name="Zhang Y."/>
            <person name="Hong G."/>
            <person name="Han B."/>
            <person name="Choisne N."/>
            <person name="Demange N."/>
            <person name="Orjeda G."/>
            <person name="Samain S."/>
            <person name="Cattolico L."/>
            <person name="Pelletier E."/>
            <person name="Couloux A."/>
            <person name="Segurens B."/>
            <person name="Wincker P."/>
            <person name="D'Hont A."/>
            <person name="Scarpelli C."/>
            <person name="Weissenbach J."/>
            <person name="Salanoubat M."/>
            <person name="Quetier F."/>
            <person name="Yu Y."/>
            <person name="Kim H.R."/>
            <person name="Rambo T."/>
            <person name="Currie J."/>
            <person name="Collura K."/>
            <person name="Luo M."/>
            <person name="Yang T."/>
            <person name="Ammiraju J.S.S."/>
            <person name="Engler F."/>
            <person name="Soderlund C."/>
            <person name="Wing R.A."/>
            <person name="Palmer L.E."/>
            <person name="de la Bastide M."/>
            <person name="Spiegel L."/>
            <person name="Nascimento L."/>
            <person name="Zutavern T."/>
            <person name="O'Shaughnessy A."/>
            <person name="Dike S."/>
            <person name="Dedhia N."/>
            <person name="Preston R."/>
            <person name="Balija V."/>
            <person name="McCombie W.R."/>
            <person name="Chow T."/>
            <person name="Chen H."/>
            <person name="Chung M."/>
            <person name="Chen C."/>
            <person name="Shaw J."/>
            <person name="Wu H."/>
            <person name="Hsiao K."/>
            <person name="Chao Y."/>
            <person name="Chu M."/>
            <person name="Cheng C."/>
            <person name="Hour A."/>
            <person name="Lee P."/>
            <person name="Lin S."/>
            <person name="Lin Y."/>
            <person name="Liou J."/>
            <person name="Liu S."/>
            <person name="Hsing Y."/>
            <person name="Raghuvanshi S."/>
            <person name="Mohanty A."/>
            <person name="Bharti A.K."/>
            <person name="Gaur A."/>
            <person name="Gupta V."/>
            <person name="Kumar D."/>
            <person name="Ravi V."/>
            <person name="Vij S."/>
            <person name="Kapur A."/>
            <person name="Khurana P."/>
            <person name="Khurana P."/>
            <person name="Khurana J.P."/>
            <person name="Tyagi A.K."/>
            <person name="Gaikwad K."/>
            <person name="Singh A."/>
            <person name="Dalal V."/>
            <person name="Srivastava S."/>
            <person name="Dixit A."/>
            <person name="Pal A.K."/>
            <person name="Ghazi I.A."/>
            <person name="Yadav M."/>
            <person name="Pandit A."/>
            <person name="Bhargava A."/>
            <person name="Sureshbabu K."/>
            <person name="Batra K."/>
            <person name="Sharma T.R."/>
            <person name="Mohapatra T."/>
            <person name="Singh N.K."/>
            <person name="Messing J."/>
            <person name="Nelson A.B."/>
            <person name="Fuks G."/>
            <person name="Kavchok S."/>
            <person name="Keizer G."/>
            <person name="Linton E."/>
            <person name="Llaca V."/>
            <person name="Song R."/>
            <person name="Tanyolac B."/>
            <person name="Young S."/>
            <person name="Ho-Il K."/>
            <person name="Hahn J.H."/>
            <person name="Sangsakoo G."/>
            <person name="Vanavichit A."/>
            <person name="de Mattos Luiz.A.T."/>
            <person name="Zimmer P.D."/>
            <person name="Malone G."/>
            <person name="Dellagostin O."/>
            <person name="de Oliveira A.C."/>
            <person name="Bevan M."/>
            <person name="Bancroft I."/>
            <person name="Minx P."/>
            <person name="Cordum H."/>
            <person name="Wilson R."/>
            <person name="Cheng Z."/>
            <person name="Jin W."/>
            <person name="Jiang J."/>
            <person name="Leong S.A."/>
            <person name="Iwama H."/>
            <person name="Gojobori T."/>
            <person name="Itoh T."/>
            <person name="Niimura Y."/>
            <person name="Fujii Y."/>
            <person name="Habara T."/>
            <person name="Sakai H."/>
            <person name="Sato Y."/>
            <person name="Wilson G."/>
            <person name="Kumar K."/>
            <person name="McCouch S."/>
            <person name="Juretic N."/>
            <person name="Hoen D."/>
            <person name="Wright S."/>
            <person name="Bruskiewich R."/>
            <person name="Bureau T."/>
            <person name="Miyao A."/>
            <person name="Hirochika H."/>
            <person name="Nishikawa T."/>
            <person name="Kadowaki K."/>
            <person name="Sugiura M."/>
            <person name="Burr B."/>
            <person name="Sasaki T."/>
        </authorList>
    </citation>
    <scope>NUCLEOTIDE SEQUENCE [LARGE SCALE GENOMIC DNA]</scope>
    <source>
        <strain evidence="3">cv. Nipponbare</strain>
    </source>
</reference>
<dbReference type="AlphaFoldDB" id="A0A0P0WCU3"/>
<feature type="compositionally biased region" description="Basic and acidic residues" evidence="1">
    <location>
        <begin position="93"/>
        <end position="105"/>
    </location>
</feature>
<feature type="compositionally biased region" description="Basic and acidic residues" evidence="1">
    <location>
        <begin position="188"/>
        <end position="212"/>
    </location>
</feature>
<feature type="region of interest" description="Disordered" evidence="1">
    <location>
        <begin position="93"/>
        <end position="148"/>
    </location>
</feature>
<protein>
    <submittedName>
        <fullName evidence="2">Os04g0533200 protein</fullName>
    </submittedName>
</protein>
<organism evidence="2 3">
    <name type="scientific">Oryza sativa subsp. japonica</name>
    <name type="common">Rice</name>
    <dbReference type="NCBI Taxonomy" id="39947"/>
    <lineage>
        <taxon>Eukaryota</taxon>
        <taxon>Viridiplantae</taxon>
        <taxon>Streptophyta</taxon>
        <taxon>Embryophyta</taxon>
        <taxon>Tracheophyta</taxon>
        <taxon>Spermatophyta</taxon>
        <taxon>Magnoliopsida</taxon>
        <taxon>Liliopsida</taxon>
        <taxon>Poales</taxon>
        <taxon>Poaceae</taxon>
        <taxon>BOP clade</taxon>
        <taxon>Oryzoideae</taxon>
        <taxon>Oryzeae</taxon>
        <taxon>Oryzinae</taxon>
        <taxon>Oryza</taxon>
        <taxon>Oryza sativa</taxon>
    </lineage>
</organism>
<keyword evidence="3" id="KW-1185">Reference proteome</keyword>
<sequence length="304" mass="33420">MHPSSPTPPSTTCYYCLLSGVVLHCRSLPSPAHCLQQVKIRCIYGLPGSSSSSLPSSSAYINPVPSRLIARSFVSPTPRPRCVIIRRGTSDVDERQAGVHGEDSLLRQQGAQERAVDARRGQAPRRLRPGQRLRQLAPAPQARRAEPVRQELPAAVDELPAAGHQARAFHPGGAQVHPPAPRHRRQQVVHDRRAAAWSDGQRDQELLEHQRQEAAPPGPGGRRRRAGRAGEPRRRRGQLPRGAPHGAVGDRAPRGRGAPLPPLRHHLGRDRQRRCLLVLVVHSRGRRRRGAAGHLPAPLELRGR</sequence>
<evidence type="ECO:0000256" key="1">
    <source>
        <dbReference type="SAM" id="MobiDB-lite"/>
    </source>
</evidence>